<evidence type="ECO:0000313" key="1">
    <source>
        <dbReference type="EMBL" id="CEK64135.1"/>
    </source>
</evidence>
<accession>A0A0B6Z8U1</accession>
<organism evidence="1">
    <name type="scientific">Arion vulgaris</name>
    <dbReference type="NCBI Taxonomy" id="1028688"/>
    <lineage>
        <taxon>Eukaryota</taxon>
        <taxon>Metazoa</taxon>
        <taxon>Spiralia</taxon>
        <taxon>Lophotrochozoa</taxon>
        <taxon>Mollusca</taxon>
        <taxon>Gastropoda</taxon>
        <taxon>Heterobranchia</taxon>
        <taxon>Euthyneura</taxon>
        <taxon>Panpulmonata</taxon>
        <taxon>Eupulmonata</taxon>
        <taxon>Stylommatophora</taxon>
        <taxon>Helicina</taxon>
        <taxon>Arionoidea</taxon>
        <taxon>Arionidae</taxon>
        <taxon>Arion</taxon>
    </lineage>
</organism>
<protein>
    <submittedName>
        <fullName evidence="1">Uncharacterized protein</fullName>
    </submittedName>
</protein>
<proteinExistence type="predicted"/>
<gene>
    <name evidence="1" type="primary">ORF50707</name>
</gene>
<sequence length="58" mass="6630">MMTSQSYRKYHCAHPVVPPGSESNGHFTRAPGGHFSLPLEAKIRKEKEKKCYSKTTFF</sequence>
<name>A0A0B6Z8U1_9EUPU</name>
<dbReference type="AlphaFoldDB" id="A0A0B6Z8U1"/>
<reference evidence="1" key="1">
    <citation type="submission" date="2014-12" db="EMBL/GenBank/DDBJ databases">
        <title>Insight into the proteome of Arion vulgaris.</title>
        <authorList>
            <person name="Aradska J."/>
            <person name="Bulat T."/>
            <person name="Smidak R."/>
            <person name="Sarate P."/>
            <person name="Gangsoo J."/>
            <person name="Sialana F."/>
            <person name="Bilban M."/>
            <person name="Lubec G."/>
        </authorList>
    </citation>
    <scope>NUCLEOTIDE SEQUENCE</scope>
    <source>
        <tissue evidence="1">Skin</tissue>
    </source>
</reference>
<dbReference type="EMBL" id="HACG01017270">
    <property type="protein sequence ID" value="CEK64135.1"/>
    <property type="molecule type" value="Transcribed_RNA"/>
</dbReference>